<sequence>MAAFTTTPARPIPPAPPMKLDIAGQILQKNPNVEYIYDPNDINVPQEDPNDPKARKRIRQGLSGKFYTTRMMADGRYSWVEMRPIPNDSSALTTTKKDDSKSSSSSNSSDSSIPPWWWLYPWTWSDWPGWSDYYWPWESKPKKSKTEYEYHYYYDKKPDSRKGSSSQCNIYQEYNPVTGKCRLKCEDHQERDPSTGRCTTSCEPHQYRNPKTGRCKAY</sequence>
<dbReference type="GeneID" id="41332288"/>
<protein>
    <submittedName>
        <fullName evidence="2">FirrV-1-A16</fullName>
    </submittedName>
</protein>
<dbReference type="KEGG" id="vg:41332288"/>
<organism evidence="2">
    <name type="scientific">Feldmannia irregularis virus a</name>
    <dbReference type="NCBI Taxonomy" id="231992"/>
    <lineage>
        <taxon>Viruses</taxon>
        <taxon>Varidnaviria</taxon>
        <taxon>Bamfordvirae</taxon>
        <taxon>Nucleocytoviricota</taxon>
        <taxon>Megaviricetes</taxon>
        <taxon>Algavirales</taxon>
        <taxon>Phycodnaviridae</taxon>
        <taxon>Phaeovirus</taxon>
        <taxon>Phaeovirus irregularis</taxon>
    </lineage>
</organism>
<feature type="region of interest" description="Disordered" evidence="1">
    <location>
        <begin position="38"/>
        <end position="57"/>
    </location>
</feature>
<reference evidence="2" key="1">
    <citation type="journal article" date="2003" name="J. Mol. Evol.">
        <title>Comparisons of two large phaeoviral genomes and evolutionary implications.</title>
        <authorList>
            <person name="Delaroque N."/>
            <person name="Boland W."/>
            <person name="Muller D.G."/>
            <person name="Knippers R."/>
        </authorList>
    </citation>
    <scope>NUCLEOTIDE SEQUENCE</scope>
    <source>
        <strain evidence="2">FirrV-1</strain>
    </source>
</reference>
<reference evidence="2" key="2">
    <citation type="submission" date="2003-01" db="EMBL/GenBank/DDBJ databases">
        <title>Partial Nucleotide Sequence of the Feldmannia irregularis Virus FirrV-1 Genome: On the Evolution of Large Phaeoviral Genomes.</title>
        <authorList>
            <person name="Delaroque N."/>
            <person name="Knippers R."/>
            <person name="Mueller D.G."/>
            <person name="Boland W."/>
        </authorList>
    </citation>
    <scope>NUCLEOTIDE SEQUENCE</scope>
    <source>
        <strain evidence="2">FirrV-1</strain>
    </source>
</reference>
<accession>Q6XM71</accession>
<dbReference type="EMBL" id="AY225133">
    <property type="protein sequence ID" value="AAR26840.1"/>
    <property type="molecule type" value="Genomic_DNA"/>
</dbReference>
<proteinExistence type="predicted"/>
<evidence type="ECO:0000256" key="1">
    <source>
        <dbReference type="SAM" id="MobiDB-lite"/>
    </source>
</evidence>
<feature type="compositionally biased region" description="Low complexity" evidence="1">
    <location>
        <begin position="102"/>
        <end position="112"/>
    </location>
</feature>
<dbReference type="RefSeq" id="YP_009665692.1">
    <property type="nucleotide sequence ID" value="NC_043254.1"/>
</dbReference>
<name>Q6XM71_9PHYC</name>
<evidence type="ECO:0000313" key="2">
    <source>
        <dbReference type="EMBL" id="AAR26840.1"/>
    </source>
</evidence>
<feature type="region of interest" description="Disordered" evidence="1">
    <location>
        <begin position="88"/>
        <end position="112"/>
    </location>
</feature>